<dbReference type="Pfam" id="PF03450">
    <property type="entry name" value="CO_deh_flav_C"/>
    <property type="match status" value="1"/>
</dbReference>
<keyword evidence="2" id="KW-0560">Oxidoreductase</keyword>
<evidence type="ECO:0000313" key="4">
    <source>
        <dbReference type="EMBL" id="MCR6546446.1"/>
    </source>
</evidence>
<reference evidence="4 5" key="1">
    <citation type="submission" date="2022-08" db="EMBL/GenBank/DDBJ databases">
        <title>Proteogenomics of the novel Dehalobacterium formicoaceticum strain EZ94 highlights a key role of methyltransferases during anaerobic dichloromethane degradation.</title>
        <authorList>
            <person name="Wasmund K."/>
        </authorList>
    </citation>
    <scope>NUCLEOTIDE SEQUENCE [LARGE SCALE GENOMIC DNA]</scope>
    <source>
        <strain evidence="4 5">EZ94</strain>
    </source>
</reference>
<dbReference type="InterPro" id="IPR036318">
    <property type="entry name" value="FAD-bd_PCMH-like_sf"/>
</dbReference>
<dbReference type="Proteomes" id="UP001524944">
    <property type="component" value="Unassembled WGS sequence"/>
</dbReference>
<evidence type="ECO:0000256" key="1">
    <source>
        <dbReference type="ARBA" id="ARBA00022630"/>
    </source>
</evidence>
<dbReference type="PROSITE" id="PS51387">
    <property type="entry name" value="FAD_PCMH"/>
    <property type="match status" value="1"/>
</dbReference>
<dbReference type="InterPro" id="IPR016166">
    <property type="entry name" value="FAD-bd_PCMH"/>
</dbReference>
<dbReference type="Gene3D" id="3.30.465.10">
    <property type="match status" value="1"/>
</dbReference>
<dbReference type="Gene3D" id="3.30.390.50">
    <property type="entry name" value="CO dehydrogenase flavoprotein, C-terminal domain"/>
    <property type="match status" value="1"/>
</dbReference>
<dbReference type="RefSeq" id="WP_257913872.1">
    <property type="nucleotide sequence ID" value="NZ_JANPWE010000007.1"/>
</dbReference>
<dbReference type="PANTHER" id="PTHR42659">
    <property type="entry name" value="XANTHINE DEHYDROGENASE SUBUNIT C-RELATED"/>
    <property type="match status" value="1"/>
</dbReference>
<keyword evidence="1" id="KW-0285">Flavoprotein</keyword>
<dbReference type="PANTHER" id="PTHR42659:SF9">
    <property type="entry name" value="XANTHINE DEHYDROGENASE FAD-BINDING SUBUNIT XDHB-RELATED"/>
    <property type="match status" value="1"/>
</dbReference>
<dbReference type="SUPFAM" id="SSF56176">
    <property type="entry name" value="FAD-binding/transporter-associated domain-like"/>
    <property type="match status" value="1"/>
</dbReference>
<dbReference type="InterPro" id="IPR036683">
    <property type="entry name" value="CO_DH_flav_C_dom_sf"/>
</dbReference>
<gene>
    <name evidence="4" type="ORF">NVS47_13160</name>
</gene>
<comment type="caution">
    <text evidence="4">The sequence shown here is derived from an EMBL/GenBank/DDBJ whole genome shotgun (WGS) entry which is preliminary data.</text>
</comment>
<dbReference type="InterPro" id="IPR005107">
    <property type="entry name" value="CO_DH_flav_C"/>
</dbReference>
<dbReference type="InterPro" id="IPR002346">
    <property type="entry name" value="Mopterin_DH_FAD-bd"/>
</dbReference>
<dbReference type="EMBL" id="JANPWE010000007">
    <property type="protein sequence ID" value="MCR6546446.1"/>
    <property type="molecule type" value="Genomic_DNA"/>
</dbReference>
<name>A0ABT1Y9W5_9FIRM</name>
<dbReference type="Pfam" id="PF00941">
    <property type="entry name" value="FAD_binding_5"/>
    <property type="match status" value="1"/>
</dbReference>
<sequence length="282" mass="29893">MSVKSFAPQNMAELFSDLAKMTPESKIIAGGTDLNIRLHGGSVKTDALLYVGGISEMRQIVKTEDKVEIGAAATMSEIAKNPLLQRGLAAIADAAGDVGSTQIRNNATIGGNVANASPAGDIIVPLFMLKAEAVIANSKGQLRCVPISEVVLGPSKNSLGYDEAIVKFVLPLPLPGRRSAFVKLGFRKAVTIARIGLAASLEVAEDGLIKAAEMMVGAISLVPLHMEAAEQYMLGKRPDEAVETVGQMLSDLIMEKTPKEFDRDYKVGAARGAVDDLLRRFC</sequence>
<evidence type="ECO:0000259" key="3">
    <source>
        <dbReference type="PROSITE" id="PS51387"/>
    </source>
</evidence>
<proteinExistence type="predicted"/>
<keyword evidence="5" id="KW-1185">Reference proteome</keyword>
<evidence type="ECO:0000256" key="2">
    <source>
        <dbReference type="ARBA" id="ARBA00023002"/>
    </source>
</evidence>
<feature type="domain" description="FAD-binding PCMH-type" evidence="3">
    <location>
        <begin position="1"/>
        <end position="175"/>
    </location>
</feature>
<evidence type="ECO:0000313" key="5">
    <source>
        <dbReference type="Proteomes" id="UP001524944"/>
    </source>
</evidence>
<dbReference type="InterPro" id="IPR051312">
    <property type="entry name" value="Diverse_Substr_Oxidored"/>
</dbReference>
<dbReference type="SMART" id="SM01092">
    <property type="entry name" value="CO_deh_flav_C"/>
    <property type="match status" value="1"/>
</dbReference>
<organism evidence="4 5">
    <name type="scientific">Dehalobacterium formicoaceticum</name>
    <dbReference type="NCBI Taxonomy" id="51515"/>
    <lineage>
        <taxon>Bacteria</taxon>
        <taxon>Bacillati</taxon>
        <taxon>Bacillota</taxon>
        <taxon>Clostridia</taxon>
        <taxon>Eubacteriales</taxon>
        <taxon>Peptococcaceae</taxon>
        <taxon>Dehalobacterium</taxon>
    </lineage>
</organism>
<protein>
    <submittedName>
        <fullName evidence="4">FAD binding domain-containing protein</fullName>
    </submittedName>
</protein>
<dbReference type="SUPFAM" id="SSF55447">
    <property type="entry name" value="CO dehydrogenase flavoprotein C-terminal domain-like"/>
    <property type="match status" value="1"/>
</dbReference>
<dbReference type="InterPro" id="IPR016169">
    <property type="entry name" value="FAD-bd_PCMH_sub2"/>
</dbReference>
<accession>A0ABT1Y9W5</accession>